<gene>
    <name evidence="1" type="ORF">ATZ36_06390</name>
</gene>
<evidence type="ECO:0000313" key="1">
    <source>
        <dbReference type="EMBL" id="OEG70036.1"/>
    </source>
</evidence>
<dbReference type="AlphaFoldDB" id="A0A1E5IHR8"/>
<sequence>MKEKDQLQLLIEETGCEQAEAEIALSLSGNNIEKAIYTIGLLLKFITVFKIKLIFPKENIYGLIHIAVNMKTHDILRFSMIFSHNPVVCEISANTDWFSFEKAIFSARLGAGAMENYTQKIEENLKLHMQQSIKETSVISKEEISIIIKTFFHPVTAEVEIINEELNLTQFKKLPDYPAKQNEISFAGYDLGFVKLDVKILEDSNGKLAEKIAESDTVLSLITDKRDIAHYLAHLTGGRKNGIMIPFPAMVKKIYSKNNNLEIHLHYAPSITGLAKIKSGIKLKVLETKNHLWWKKDNTPLN</sequence>
<comment type="caution">
    <text evidence="1">The sequence shown here is derived from an EMBL/GenBank/DDBJ whole genome shotgun (WGS) entry which is preliminary data.</text>
</comment>
<keyword evidence="2" id="KW-1185">Reference proteome</keyword>
<protein>
    <submittedName>
        <fullName evidence="1">Uncharacterized protein</fullName>
    </submittedName>
</protein>
<dbReference type="Proteomes" id="UP000095237">
    <property type="component" value="Unassembled WGS sequence"/>
</dbReference>
<evidence type="ECO:0000313" key="2">
    <source>
        <dbReference type="Proteomes" id="UP000095237"/>
    </source>
</evidence>
<organism evidence="1 2">
    <name type="scientific">Endomicrobium trichonymphae</name>
    <dbReference type="NCBI Taxonomy" id="1408204"/>
    <lineage>
        <taxon>Bacteria</taxon>
        <taxon>Pseudomonadati</taxon>
        <taxon>Elusimicrobiota</taxon>
        <taxon>Endomicrobiia</taxon>
        <taxon>Endomicrobiales</taxon>
        <taxon>Endomicrobiaceae</taxon>
        <taxon>Candidatus Endomicrobiellum</taxon>
    </lineage>
</organism>
<accession>A0A1E5IHR8</accession>
<proteinExistence type="predicted"/>
<reference evidence="1 2" key="1">
    <citation type="submission" date="2015-11" db="EMBL/GenBank/DDBJ databases">
        <title>Evidence for parallel genomic evolution in an endosymbiosis of termite gut flagellates.</title>
        <authorList>
            <person name="Zheng H."/>
        </authorList>
    </citation>
    <scope>NUCLEOTIDE SEQUENCE [LARGE SCALE GENOMIC DNA]</scope>
    <source>
        <strain evidence="1 2">CET450</strain>
    </source>
</reference>
<dbReference type="EMBL" id="LNVX01000487">
    <property type="protein sequence ID" value="OEG70036.1"/>
    <property type="molecule type" value="Genomic_DNA"/>
</dbReference>
<name>A0A1E5IHR8_ENDTX</name>